<accession>A0A366DJ12</accession>
<dbReference type="Proteomes" id="UP000252893">
    <property type="component" value="Unassembled WGS sequence"/>
</dbReference>
<dbReference type="Pfam" id="PF05521">
    <property type="entry name" value="Phage_HCP"/>
    <property type="match status" value="1"/>
</dbReference>
<dbReference type="InterPro" id="IPR038666">
    <property type="entry name" value="SSP1_head-tail_sf"/>
</dbReference>
<dbReference type="OrthoDB" id="7997871at2"/>
<evidence type="ECO:0000313" key="2">
    <source>
        <dbReference type="Proteomes" id="UP000252893"/>
    </source>
</evidence>
<dbReference type="InterPro" id="IPR008767">
    <property type="entry name" value="Phage_SPP1_head-tail_adaptor"/>
</dbReference>
<name>A0A366DJ12_9HYPH</name>
<gene>
    <name evidence="1" type="ORF">DFR47_11632</name>
</gene>
<evidence type="ECO:0000313" key="1">
    <source>
        <dbReference type="EMBL" id="RBO89304.1"/>
    </source>
</evidence>
<sequence length="128" mass="14437">MTVNSAGDLRSKVAFQRKKEIVTDTQKSDRYGNALGEWKTVFECRARLQPRLGSEEVVAARLQGKQPYILTVRSSKASREVTPAWRAYDARAGMKADGVTPKRIFDIKSVSNVDERDQFLDFLVVQEG</sequence>
<dbReference type="EMBL" id="QNRH01000016">
    <property type="protein sequence ID" value="RBO89304.1"/>
    <property type="molecule type" value="Genomic_DNA"/>
</dbReference>
<protein>
    <submittedName>
        <fullName evidence="1">Head-tail adaptor</fullName>
    </submittedName>
</protein>
<dbReference type="Gene3D" id="2.40.10.270">
    <property type="entry name" value="Bacteriophage SPP1 head-tail adaptor protein"/>
    <property type="match status" value="1"/>
</dbReference>
<dbReference type="AlphaFoldDB" id="A0A366DJ12"/>
<proteinExistence type="predicted"/>
<organism evidence="1 2">
    <name type="scientific">Pseudochrobactrum asaccharolyticum</name>
    <dbReference type="NCBI Taxonomy" id="354351"/>
    <lineage>
        <taxon>Bacteria</taxon>
        <taxon>Pseudomonadati</taxon>
        <taxon>Pseudomonadota</taxon>
        <taxon>Alphaproteobacteria</taxon>
        <taxon>Hyphomicrobiales</taxon>
        <taxon>Brucellaceae</taxon>
        <taxon>Pseudochrobactrum</taxon>
    </lineage>
</organism>
<reference evidence="1 2" key="1">
    <citation type="submission" date="2018-06" db="EMBL/GenBank/DDBJ databases">
        <title>Genomic Encyclopedia of Type Strains, Phase IV (KMG-IV): sequencing the most valuable type-strain genomes for metagenomic binning, comparative biology and taxonomic classification.</title>
        <authorList>
            <person name="Goeker M."/>
        </authorList>
    </citation>
    <scope>NUCLEOTIDE SEQUENCE [LARGE SCALE GENOMIC DNA]</scope>
    <source>
        <strain evidence="1 2">DSM 25619</strain>
    </source>
</reference>
<keyword evidence="2" id="KW-1185">Reference proteome</keyword>
<dbReference type="RefSeq" id="WP_113946412.1">
    <property type="nucleotide sequence ID" value="NZ_JBHEEG010000001.1"/>
</dbReference>
<comment type="caution">
    <text evidence="1">The sequence shown here is derived from an EMBL/GenBank/DDBJ whole genome shotgun (WGS) entry which is preliminary data.</text>
</comment>